<dbReference type="EMBL" id="KE145372">
    <property type="protein sequence ID" value="EPE25033.1"/>
    <property type="molecule type" value="Genomic_DNA"/>
</dbReference>
<dbReference type="Pfam" id="PF16294">
    <property type="entry name" value="RSB_motif"/>
    <property type="match status" value="1"/>
</dbReference>
<evidence type="ECO:0000313" key="3">
    <source>
        <dbReference type="EMBL" id="EPE25033.1"/>
    </source>
</evidence>
<feature type="domain" description="SAP" evidence="2">
    <location>
        <begin position="4"/>
        <end position="38"/>
    </location>
</feature>
<dbReference type="SUPFAM" id="SSF68906">
    <property type="entry name" value="SAP domain"/>
    <property type="match status" value="1"/>
</dbReference>
<feature type="compositionally biased region" description="Polar residues" evidence="1">
    <location>
        <begin position="82"/>
        <end position="105"/>
    </location>
</feature>
<name>S3DEE1_GLAL2</name>
<dbReference type="CDD" id="cd12432">
    <property type="entry name" value="RRM_ACINU"/>
    <property type="match status" value="1"/>
</dbReference>
<dbReference type="InterPro" id="IPR036915">
    <property type="entry name" value="Cyclin-like_sf"/>
</dbReference>
<feature type="region of interest" description="Disordered" evidence="1">
    <location>
        <begin position="447"/>
        <end position="478"/>
    </location>
</feature>
<feature type="compositionally biased region" description="Polar residues" evidence="1">
    <location>
        <begin position="115"/>
        <end position="141"/>
    </location>
</feature>
<dbReference type="PROSITE" id="PS50800">
    <property type="entry name" value="SAP"/>
    <property type="match status" value="1"/>
</dbReference>
<feature type="compositionally biased region" description="Low complexity" evidence="1">
    <location>
        <begin position="454"/>
        <end position="468"/>
    </location>
</feature>
<evidence type="ECO:0000256" key="1">
    <source>
        <dbReference type="SAM" id="MobiDB-lite"/>
    </source>
</evidence>
<proteinExistence type="predicted"/>
<gene>
    <name evidence="3" type="ORF">GLAREA_11614</name>
</gene>
<evidence type="ECO:0000259" key="2">
    <source>
        <dbReference type="PROSITE" id="PS50800"/>
    </source>
</evidence>
<dbReference type="RefSeq" id="XP_008087948.1">
    <property type="nucleotide sequence ID" value="XM_008089757.1"/>
</dbReference>
<feature type="compositionally biased region" description="Basic and acidic residues" evidence="1">
    <location>
        <begin position="169"/>
        <end position="178"/>
    </location>
</feature>
<dbReference type="InterPro" id="IPR036361">
    <property type="entry name" value="SAP_dom_sf"/>
</dbReference>
<feature type="compositionally biased region" description="Basic and acidic residues" evidence="1">
    <location>
        <begin position="244"/>
        <end position="257"/>
    </location>
</feature>
<dbReference type="InterPro" id="IPR032552">
    <property type="entry name" value="RSB_motif"/>
</dbReference>
<keyword evidence="4" id="KW-1185">Reference proteome</keyword>
<dbReference type="SMART" id="SM00513">
    <property type="entry name" value="SAP"/>
    <property type="match status" value="1"/>
</dbReference>
<feature type="compositionally biased region" description="Polar residues" evidence="1">
    <location>
        <begin position="57"/>
        <end position="66"/>
    </location>
</feature>
<dbReference type="OrthoDB" id="5348404at2759"/>
<dbReference type="PANTHER" id="PTHR47031">
    <property type="entry name" value="SAP DNA-BINDING DOMAIN-CONTAINING PROTEIN"/>
    <property type="match status" value="1"/>
</dbReference>
<dbReference type="InterPro" id="IPR034257">
    <property type="entry name" value="Acinus_RRM"/>
</dbReference>
<accession>S3DEE1</accession>
<feature type="region of interest" description="Disordered" evidence="1">
    <location>
        <begin position="34"/>
        <end position="270"/>
    </location>
</feature>
<dbReference type="AlphaFoldDB" id="S3DEE1"/>
<dbReference type="HOGENOM" id="CLU_322893_0_0_1"/>
<sequence length="896" mass="98919">MTDWTKLKVVDLKAELKKRGLAQTGLKPALVARLASAENEDGEESETTVQGDGAKQDASSATSPDTVSPVLPSADLGAETVQDGSTQGETSQQPLEISDSIQESASVEPHITSKAPETSTEPSATIEQPVQIPQTHQSTLPSVEPQEARDDGQKRKRRSQSPPPAGTESARKRARQDVDMDGVDNSLLELAEPLTQNNNTIDPEEKIGEGEMALADTSPGSAPDKLKYQSPPASNLNLPAGDKMVIDTEDQTKRDSDPIMDSPSRPKSSKYKEIFTSHQRRLSVDKSVSRDIPDMMDTEPDRIIDPAIHPATASLYIRDFMRPLNESQLKAYLADLATAPGQDPDLDVITRFYVDSIRTHAFISFTSISAASRVRSAIHGRKWPEETTRKPLWADFVPVDRVETWIQEELSTQGGGRPASKRWEVNYDVDEDRNVTASLQESANFNRPQVTPRQPSISVPTPTIPTQPRGIEGAPLGPRSDKFKGARAATNFATLDQLFKCTTAKPALYWQPVAKEIADKRLDNIDFATSKAAQGQRIAGQRYSPAYGLLQDIQAQEVAGIVVVEEEEIEMGEDFIELRIGMTVTEEEIGEEMSDDIERVSAIKVSFKALPIELQDSIRFYTARLTQAAGILLRLPQDITAQANVLLFRYWGVDDLLAHEFSDVSAATIYLTAKISASPRSTRSIANVYTYLLACPSLPLSKSLPPPDPDSYYLSEGLYERFRDRILNVEGQILNAIGFNTHVSLPHPLAITYLQTLDVFNSKEKGKAVAKRTIEYLNTALLSPQMLYLTHQPSSLATAAIYLAARDLDHKLVGVEWWEVFDCEREELGFLVVGMGSLEGIVRREMERWGERGMITRLAVRDEAKNLGMAAGGNGVEEEDEETEMARLMDEKVKEG</sequence>
<dbReference type="InterPro" id="IPR003034">
    <property type="entry name" value="SAP_dom"/>
</dbReference>
<dbReference type="KEGG" id="glz:GLAREA_11614"/>
<organism evidence="3 4">
    <name type="scientific">Glarea lozoyensis (strain ATCC 20868 / MF5171)</name>
    <dbReference type="NCBI Taxonomy" id="1116229"/>
    <lineage>
        <taxon>Eukaryota</taxon>
        <taxon>Fungi</taxon>
        <taxon>Dikarya</taxon>
        <taxon>Ascomycota</taxon>
        <taxon>Pezizomycotina</taxon>
        <taxon>Leotiomycetes</taxon>
        <taxon>Helotiales</taxon>
        <taxon>Helotiaceae</taxon>
        <taxon>Glarea</taxon>
    </lineage>
</organism>
<dbReference type="Gene3D" id="1.10.472.10">
    <property type="entry name" value="Cyclin-like"/>
    <property type="match status" value="2"/>
</dbReference>
<dbReference type="Pfam" id="PF02037">
    <property type="entry name" value="SAP"/>
    <property type="match status" value="1"/>
</dbReference>
<dbReference type="eggNOG" id="KOG0835">
    <property type="taxonomic scope" value="Eukaryota"/>
</dbReference>
<evidence type="ECO:0000313" key="4">
    <source>
        <dbReference type="Proteomes" id="UP000016922"/>
    </source>
</evidence>
<dbReference type="PANTHER" id="PTHR47031:SF3">
    <property type="entry name" value="SAP DOMAIN-CONTAINING PROTEIN"/>
    <property type="match status" value="1"/>
</dbReference>
<dbReference type="GeneID" id="19470655"/>
<dbReference type="STRING" id="1116229.S3DEE1"/>
<dbReference type="Proteomes" id="UP000016922">
    <property type="component" value="Unassembled WGS sequence"/>
</dbReference>
<dbReference type="eggNOG" id="KOG2416">
    <property type="taxonomic scope" value="Eukaryota"/>
</dbReference>
<dbReference type="Gene3D" id="1.10.720.30">
    <property type="entry name" value="SAP domain"/>
    <property type="match status" value="1"/>
</dbReference>
<dbReference type="SUPFAM" id="SSF47954">
    <property type="entry name" value="Cyclin-like"/>
    <property type="match status" value="2"/>
</dbReference>
<reference evidence="3 4" key="1">
    <citation type="journal article" date="2013" name="BMC Genomics">
        <title>Genomics-driven discovery of the pneumocandin biosynthetic gene cluster in the fungus Glarea lozoyensis.</title>
        <authorList>
            <person name="Chen L."/>
            <person name="Yue Q."/>
            <person name="Zhang X."/>
            <person name="Xiang M."/>
            <person name="Wang C."/>
            <person name="Li S."/>
            <person name="Che Y."/>
            <person name="Ortiz-Lopez F.J."/>
            <person name="Bills G.F."/>
            <person name="Liu X."/>
            <person name="An Z."/>
        </authorList>
    </citation>
    <scope>NUCLEOTIDE SEQUENCE [LARGE SCALE GENOMIC DNA]</scope>
    <source>
        <strain evidence="4">ATCC 20868 / MF5171</strain>
    </source>
</reference>
<protein>
    <submittedName>
        <fullName evidence="3">Cyclin-like protein</fullName>
    </submittedName>
</protein>